<gene>
    <name evidence="2" type="ORF">D0511_16570</name>
</gene>
<keyword evidence="1" id="KW-0472">Membrane</keyword>
<dbReference type="Proteomes" id="UP000258102">
    <property type="component" value="Chromosome 1"/>
</dbReference>
<keyword evidence="1" id="KW-0812">Transmembrane</keyword>
<dbReference type="RefSeq" id="WP_088531897.1">
    <property type="nucleotide sequence ID" value="NZ_CP021646.1"/>
</dbReference>
<evidence type="ECO:0000313" key="2">
    <source>
        <dbReference type="EMBL" id="AXR03509.1"/>
    </source>
</evidence>
<organism evidence="2 3">
    <name type="scientific">Pseudoalteromonas piscicida</name>
    <dbReference type="NCBI Taxonomy" id="43662"/>
    <lineage>
        <taxon>Bacteria</taxon>
        <taxon>Pseudomonadati</taxon>
        <taxon>Pseudomonadota</taxon>
        <taxon>Gammaproteobacteria</taxon>
        <taxon>Alteromonadales</taxon>
        <taxon>Pseudoalteromonadaceae</taxon>
        <taxon>Pseudoalteromonas</taxon>
    </lineage>
</organism>
<feature type="transmembrane region" description="Helical" evidence="1">
    <location>
        <begin position="7"/>
        <end position="23"/>
    </location>
</feature>
<reference evidence="2 3" key="1">
    <citation type="submission" date="2018-08" db="EMBL/GenBank/DDBJ databases">
        <title>Whole Genome Sequences of Two Pseudoalteromonas piscicida Strains, DE1-A and DE2-A, which Exhibit Strong Antibacterial Activity against Vibrio vulnificus.</title>
        <authorList>
            <person name="Richards G.P."/>
            <person name="Needleman D.S."/>
            <person name="Watson M.A."/>
            <person name="Polson S.W."/>
        </authorList>
    </citation>
    <scope>NUCLEOTIDE SEQUENCE [LARGE SCALE GENOMIC DNA]</scope>
    <source>
        <strain evidence="2 3">DE2-A</strain>
    </source>
</reference>
<protein>
    <submittedName>
        <fullName evidence="2">Uncharacterized protein</fullName>
    </submittedName>
</protein>
<feature type="transmembrane region" description="Helical" evidence="1">
    <location>
        <begin position="83"/>
        <end position="103"/>
    </location>
</feature>
<evidence type="ECO:0000256" key="1">
    <source>
        <dbReference type="SAM" id="Phobius"/>
    </source>
</evidence>
<keyword evidence="1" id="KW-1133">Transmembrane helix</keyword>
<evidence type="ECO:0000313" key="3">
    <source>
        <dbReference type="Proteomes" id="UP000258102"/>
    </source>
</evidence>
<dbReference type="KEGG" id="ppis:B1L02_16515"/>
<dbReference type="AlphaFoldDB" id="A0AAD0RKQ4"/>
<name>A0AAD0RKQ4_PSEO7</name>
<feature type="transmembrane region" description="Helical" evidence="1">
    <location>
        <begin position="124"/>
        <end position="150"/>
    </location>
</feature>
<proteinExistence type="predicted"/>
<sequence>MIKTWHFALLAVVTWFLISHIQISFEEYAYVYIIVTTLVFSFFFKAQENIKHISMGLVLVISFEFFSYSLITERFFPERPAYFVNSLIFLLHFFTDLMLFYYFKNRTRLSMIFINKFLPEKREFIYMTHADILLVGIYFLFMIVDISAFIENLIRNMDYIFGIAEETAKPFWSWNWIYQSYPYAKAILLAAVVTVLLATVYVERFRPAPIKESEEDLTLKKSEPQHRS</sequence>
<feature type="transmembrane region" description="Helical" evidence="1">
    <location>
        <begin position="29"/>
        <end position="46"/>
    </location>
</feature>
<accession>A0AAD0RKQ4</accession>
<dbReference type="EMBL" id="CP031761">
    <property type="protein sequence ID" value="AXR03509.1"/>
    <property type="molecule type" value="Genomic_DNA"/>
</dbReference>
<feature type="transmembrane region" description="Helical" evidence="1">
    <location>
        <begin position="53"/>
        <end position="71"/>
    </location>
</feature>
<feature type="transmembrane region" description="Helical" evidence="1">
    <location>
        <begin position="183"/>
        <end position="202"/>
    </location>
</feature>